<dbReference type="InterPro" id="IPR000086">
    <property type="entry name" value="NUDIX_hydrolase_dom"/>
</dbReference>
<proteinExistence type="predicted"/>
<keyword evidence="5" id="KW-0460">Magnesium</keyword>
<dbReference type="FunFam" id="3.90.79.10:FF:000036">
    <property type="entry name" value="Nudix hydrolase 11"/>
    <property type="match status" value="1"/>
</dbReference>
<keyword evidence="9" id="KW-1185">Reference proteome</keyword>
<dbReference type="GO" id="GO:0015938">
    <property type="term" value="P:coenzyme A catabolic process"/>
    <property type="evidence" value="ECO:0007669"/>
    <property type="project" value="TreeGrafter"/>
</dbReference>
<dbReference type="InterPro" id="IPR015797">
    <property type="entry name" value="NUDIX_hydrolase-like_dom_sf"/>
</dbReference>
<feature type="domain" description="Nudix hydrolase" evidence="7">
    <location>
        <begin position="41"/>
        <end position="179"/>
    </location>
</feature>
<reference evidence="8 9" key="1">
    <citation type="submission" date="2018-07" db="EMBL/GenBank/DDBJ databases">
        <title>The complete nuclear genome of the prasinophyte Chloropicon primus (CCMP1205).</title>
        <authorList>
            <person name="Pombert J.-F."/>
            <person name="Otis C."/>
            <person name="Turmel M."/>
            <person name="Lemieux C."/>
        </authorList>
    </citation>
    <scope>NUCLEOTIDE SEQUENCE [LARGE SCALE GENOMIC DNA]</scope>
    <source>
        <strain evidence="8 9">CCMP1205</strain>
    </source>
</reference>
<dbReference type="AlphaFoldDB" id="A0A5B8MTU8"/>
<organism evidence="8 9">
    <name type="scientific">Chloropicon primus</name>
    <dbReference type="NCBI Taxonomy" id="1764295"/>
    <lineage>
        <taxon>Eukaryota</taxon>
        <taxon>Viridiplantae</taxon>
        <taxon>Chlorophyta</taxon>
        <taxon>Chloropicophyceae</taxon>
        <taxon>Chloropicales</taxon>
        <taxon>Chloropicaceae</taxon>
        <taxon>Chloropicon</taxon>
    </lineage>
</organism>
<sequence>MKSSAVTLEVATARLRARLDNSAAAKPLSSANFGSPKLANRAKAAVLVPLFEEEEGGDGLSVWLTKRSEVNVSTHKGEVSLPGGKGEEDEDCYQTAVREAREEVGIGEEHVNLIGCLPPVLSKHGLVVSPVVATLTKEAPEPRVQTPETEVVFKVPLSIFNRECDRARHRSKLYSWNTTPYTLHFFDYEDDAGQAHTIWGLTAYILIEVAEIVYGAKPYFPKHVNASKY</sequence>
<evidence type="ECO:0000256" key="2">
    <source>
        <dbReference type="ARBA" id="ARBA00001946"/>
    </source>
</evidence>
<dbReference type="InterPro" id="IPR045121">
    <property type="entry name" value="CoAse"/>
</dbReference>
<dbReference type="PROSITE" id="PS00893">
    <property type="entry name" value="NUDIX_BOX"/>
    <property type="match status" value="1"/>
</dbReference>
<keyword evidence="4 8" id="KW-0378">Hydrolase</keyword>
<evidence type="ECO:0000259" key="7">
    <source>
        <dbReference type="PROSITE" id="PS51462"/>
    </source>
</evidence>
<dbReference type="PANTHER" id="PTHR12992">
    <property type="entry name" value="NUDIX HYDROLASE"/>
    <property type="match status" value="1"/>
</dbReference>
<dbReference type="EMBL" id="CP031044">
    <property type="protein sequence ID" value="QDZ23811.1"/>
    <property type="molecule type" value="Genomic_DNA"/>
</dbReference>
<dbReference type="GO" id="GO:0010945">
    <property type="term" value="F:coenzyme A diphosphatase activity"/>
    <property type="evidence" value="ECO:0007669"/>
    <property type="project" value="InterPro"/>
</dbReference>
<evidence type="ECO:0000256" key="1">
    <source>
        <dbReference type="ARBA" id="ARBA00001936"/>
    </source>
</evidence>
<dbReference type="GO" id="GO:0005737">
    <property type="term" value="C:cytoplasm"/>
    <property type="evidence" value="ECO:0007669"/>
    <property type="project" value="UniProtKB-ARBA"/>
</dbReference>
<dbReference type="Pfam" id="PF00293">
    <property type="entry name" value="NUDIX"/>
    <property type="match status" value="1"/>
</dbReference>
<dbReference type="GO" id="GO:0046872">
    <property type="term" value="F:metal ion binding"/>
    <property type="evidence" value="ECO:0007669"/>
    <property type="project" value="UniProtKB-KW"/>
</dbReference>
<dbReference type="PROSITE" id="PS51462">
    <property type="entry name" value="NUDIX"/>
    <property type="match status" value="1"/>
</dbReference>
<gene>
    <name evidence="8" type="ORF">A3770_11p63290</name>
</gene>
<keyword evidence="3" id="KW-0479">Metal-binding</keyword>
<name>A0A5B8MTU8_9CHLO</name>
<dbReference type="STRING" id="1764295.A0A5B8MTU8"/>
<comment type="cofactor">
    <cofactor evidence="1">
        <name>Mn(2+)</name>
        <dbReference type="ChEBI" id="CHEBI:29035"/>
    </cofactor>
</comment>
<protein>
    <submittedName>
        <fullName evidence="8">Nudix hydrolase</fullName>
    </submittedName>
</protein>
<accession>A0A5B8MTU8</accession>
<dbReference type="InterPro" id="IPR020084">
    <property type="entry name" value="NUDIX_hydrolase_CS"/>
</dbReference>
<dbReference type="Proteomes" id="UP000316726">
    <property type="component" value="Chromosome 11"/>
</dbReference>
<evidence type="ECO:0000256" key="6">
    <source>
        <dbReference type="ARBA" id="ARBA00023211"/>
    </source>
</evidence>
<evidence type="ECO:0000313" key="9">
    <source>
        <dbReference type="Proteomes" id="UP000316726"/>
    </source>
</evidence>
<evidence type="ECO:0000256" key="3">
    <source>
        <dbReference type="ARBA" id="ARBA00022723"/>
    </source>
</evidence>
<evidence type="ECO:0000256" key="4">
    <source>
        <dbReference type="ARBA" id="ARBA00022801"/>
    </source>
</evidence>
<dbReference type="SUPFAM" id="SSF55811">
    <property type="entry name" value="Nudix"/>
    <property type="match status" value="1"/>
</dbReference>
<dbReference type="PANTHER" id="PTHR12992:SF24">
    <property type="entry name" value="PEROXISOMAL COENZYME A DIPHOSPHATASE NUDT7"/>
    <property type="match status" value="1"/>
</dbReference>
<dbReference type="GO" id="GO:0008893">
    <property type="term" value="F:guanosine-3',5'-bis(diphosphate) 3'-diphosphatase activity"/>
    <property type="evidence" value="ECO:0007669"/>
    <property type="project" value="UniProtKB-ARBA"/>
</dbReference>
<evidence type="ECO:0000313" key="8">
    <source>
        <dbReference type="EMBL" id="QDZ23811.1"/>
    </source>
</evidence>
<dbReference type="Gene3D" id="3.90.79.10">
    <property type="entry name" value="Nucleoside Triphosphate Pyrophosphohydrolase"/>
    <property type="match status" value="1"/>
</dbReference>
<evidence type="ECO:0000256" key="5">
    <source>
        <dbReference type="ARBA" id="ARBA00022842"/>
    </source>
</evidence>
<comment type="cofactor">
    <cofactor evidence="2">
        <name>Mg(2+)</name>
        <dbReference type="ChEBI" id="CHEBI:18420"/>
    </cofactor>
</comment>
<dbReference type="CDD" id="cd03426">
    <property type="entry name" value="NUDIX_CoAse_Nudt7"/>
    <property type="match status" value="1"/>
</dbReference>
<dbReference type="GO" id="GO:0015937">
    <property type="term" value="P:coenzyme A biosynthetic process"/>
    <property type="evidence" value="ECO:0007669"/>
    <property type="project" value="UniProtKB-ARBA"/>
</dbReference>
<dbReference type="OrthoDB" id="206213at2759"/>
<keyword evidence="6" id="KW-0464">Manganese</keyword>